<dbReference type="EMBL" id="JAVRQU010000005">
    <property type="protein sequence ID" value="KAK5702722.1"/>
    <property type="molecule type" value="Genomic_DNA"/>
</dbReference>
<proteinExistence type="predicted"/>
<dbReference type="InterPro" id="IPR001810">
    <property type="entry name" value="F-box_dom"/>
</dbReference>
<accession>A0AAN7ZPB1</accession>
<evidence type="ECO:0000259" key="2">
    <source>
        <dbReference type="Pfam" id="PF13013"/>
    </source>
</evidence>
<dbReference type="PANTHER" id="PTHR42085:SF2">
    <property type="entry name" value="F-BOX DOMAIN-CONTAINING PROTEIN"/>
    <property type="match status" value="1"/>
</dbReference>
<dbReference type="PANTHER" id="PTHR42085">
    <property type="entry name" value="F-BOX DOMAIN-CONTAINING PROTEIN"/>
    <property type="match status" value="1"/>
</dbReference>
<comment type="caution">
    <text evidence="3">The sequence shown here is derived from an EMBL/GenBank/DDBJ whole genome shotgun (WGS) entry which is preliminary data.</text>
</comment>
<feature type="region of interest" description="Disordered" evidence="1">
    <location>
        <begin position="31"/>
        <end position="56"/>
    </location>
</feature>
<dbReference type="Pfam" id="PF13013">
    <property type="entry name" value="F-box-like_2"/>
    <property type="match status" value="1"/>
</dbReference>
<dbReference type="Proteomes" id="UP001310594">
    <property type="component" value="Unassembled WGS sequence"/>
</dbReference>
<feature type="domain" description="F-box" evidence="2">
    <location>
        <begin position="47"/>
        <end position="125"/>
    </location>
</feature>
<evidence type="ECO:0000313" key="4">
    <source>
        <dbReference type="Proteomes" id="UP001310594"/>
    </source>
</evidence>
<evidence type="ECO:0000313" key="3">
    <source>
        <dbReference type="EMBL" id="KAK5702722.1"/>
    </source>
</evidence>
<protein>
    <recommendedName>
        <fullName evidence="2">F-box domain-containing protein</fullName>
    </recommendedName>
</protein>
<evidence type="ECO:0000256" key="1">
    <source>
        <dbReference type="SAM" id="MobiDB-lite"/>
    </source>
</evidence>
<dbReference type="AlphaFoldDB" id="A0AAN7ZPB1"/>
<sequence>MKGCRKRPARYDMNVLGEGFDQFSLAEAAPPTLSSPAIAPRPSTTHSPRSAQPPKRTRFLDLPAEMRNAIYAELYKITVSPAQEVNIRTIKKLAPPPALTMTCRQIREETLEYMREAHKIFWNSRIFFFTMKYLEYTDTTYLTSTEEWCKTLELGPIRHFQLRLLSPTRHMTLTFEHLVNDSGEVAENDWLKWNRPNPDPIDHYLFRQDATMRHLYKNWQRIQEALPIANHSGDRLRVRNCIQLYLRCLGVDRVRDRFKSAFW</sequence>
<organism evidence="3 4">
    <name type="scientific">Elasticomyces elasticus</name>
    <dbReference type="NCBI Taxonomy" id="574655"/>
    <lineage>
        <taxon>Eukaryota</taxon>
        <taxon>Fungi</taxon>
        <taxon>Dikarya</taxon>
        <taxon>Ascomycota</taxon>
        <taxon>Pezizomycotina</taxon>
        <taxon>Dothideomycetes</taxon>
        <taxon>Dothideomycetidae</taxon>
        <taxon>Mycosphaerellales</taxon>
        <taxon>Teratosphaeriaceae</taxon>
        <taxon>Elasticomyces</taxon>
    </lineage>
</organism>
<name>A0AAN7ZPB1_9PEZI</name>
<gene>
    <name evidence="3" type="ORF">LTR97_003668</name>
</gene>
<dbReference type="InterPro" id="IPR038883">
    <property type="entry name" value="AN11006-like"/>
</dbReference>
<reference evidence="3" key="1">
    <citation type="submission" date="2023-08" db="EMBL/GenBank/DDBJ databases">
        <title>Black Yeasts Isolated from many extreme environments.</title>
        <authorList>
            <person name="Coleine C."/>
            <person name="Stajich J.E."/>
            <person name="Selbmann L."/>
        </authorList>
    </citation>
    <scope>NUCLEOTIDE SEQUENCE</scope>
    <source>
        <strain evidence="3">CCFEE 5810</strain>
    </source>
</reference>